<gene>
    <name evidence="1" type="ORF">HII17_13440</name>
</gene>
<comment type="caution">
    <text evidence="1">The sequence shown here is derived from an EMBL/GenBank/DDBJ whole genome shotgun (WGS) entry which is preliminary data.</text>
</comment>
<protein>
    <submittedName>
        <fullName evidence="1">Uncharacterized protein</fullName>
    </submittedName>
</protein>
<accession>A0A7Y0LE76</accession>
<reference evidence="1 2" key="1">
    <citation type="submission" date="2020-04" db="EMBL/GenBank/DDBJ databases">
        <title>Thalassotalea sp. M1531, isolated from the surface of marine red alga.</title>
        <authorList>
            <person name="Pang L."/>
            <person name="Lu D.-C."/>
        </authorList>
    </citation>
    <scope>NUCLEOTIDE SEQUENCE [LARGE SCALE GENOMIC DNA]</scope>
    <source>
        <strain evidence="1 2">M1531</strain>
    </source>
</reference>
<name>A0A7Y0LE76_9GAMM</name>
<dbReference type="Proteomes" id="UP000568664">
    <property type="component" value="Unassembled WGS sequence"/>
</dbReference>
<proteinExistence type="predicted"/>
<organism evidence="1 2">
    <name type="scientific">Thalassotalea algicola</name>
    <dbReference type="NCBI Taxonomy" id="2716224"/>
    <lineage>
        <taxon>Bacteria</taxon>
        <taxon>Pseudomonadati</taxon>
        <taxon>Pseudomonadota</taxon>
        <taxon>Gammaproteobacteria</taxon>
        <taxon>Alteromonadales</taxon>
        <taxon>Colwelliaceae</taxon>
        <taxon>Thalassotalea</taxon>
    </lineage>
</organism>
<evidence type="ECO:0000313" key="1">
    <source>
        <dbReference type="EMBL" id="NMP32564.1"/>
    </source>
</evidence>
<evidence type="ECO:0000313" key="2">
    <source>
        <dbReference type="Proteomes" id="UP000568664"/>
    </source>
</evidence>
<dbReference type="EMBL" id="JABBXH010000004">
    <property type="protein sequence ID" value="NMP32564.1"/>
    <property type="molecule type" value="Genomic_DNA"/>
</dbReference>
<dbReference type="RefSeq" id="WP_169075888.1">
    <property type="nucleotide sequence ID" value="NZ_JABBXH010000004.1"/>
</dbReference>
<sequence>MGNLNDSEEGLSASSGNLFVIQHSIMKSVVKFVSTNQSPEKYVTELVNNTRMPGSYAILYNTYCNQPNDAKDRIMHALRTSACPNDFYEVDTQIAINMIKRESMRIPVIYDAE</sequence>
<dbReference type="AlphaFoldDB" id="A0A7Y0LE76"/>
<keyword evidence="2" id="KW-1185">Reference proteome</keyword>